<dbReference type="PANTHER" id="PTHR33908:SF11">
    <property type="entry name" value="MEMBRANE PROTEIN"/>
    <property type="match status" value="1"/>
</dbReference>
<evidence type="ECO:0000313" key="11">
    <source>
        <dbReference type="EMBL" id="PHQ51836.1"/>
    </source>
</evidence>
<feature type="transmembrane region" description="Helical" evidence="9">
    <location>
        <begin position="351"/>
        <end position="376"/>
    </location>
</feature>
<evidence type="ECO:0000259" key="10">
    <source>
        <dbReference type="Pfam" id="PF13231"/>
    </source>
</evidence>
<gene>
    <name evidence="11" type="ORF">BLA24_12220</name>
</gene>
<feature type="transmembrane region" description="Helical" evidence="9">
    <location>
        <begin position="302"/>
        <end position="322"/>
    </location>
</feature>
<keyword evidence="3" id="KW-0328">Glycosyltransferase</keyword>
<feature type="transmembrane region" description="Helical" evidence="9">
    <location>
        <begin position="435"/>
        <end position="456"/>
    </location>
</feature>
<dbReference type="Proteomes" id="UP000222531">
    <property type="component" value="Unassembled WGS sequence"/>
</dbReference>
<evidence type="ECO:0000256" key="8">
    <source>
        <dbReference type="SAM" id="MobiDB-lite"/>
    </source>
</evidence>
<keyword evidence="7 9" id="KW-0472">Membrane</keyword>
<feature type="compositionally biased region" description="Polar residues" evidence="8">
    <location>
        <begin position="89"/>
        <end position="99"/>
    </location>
</feature>
<evidence type="ECO:0000313" key="12">
    <source>
        <dbReference type="Proteomes" id="UP000222531"/>
    </source>
</evidence>
<keyword evidence="5 9" id="KW-0812">Transmembrane</keyword>
<reference evidence="11 12" key="1">
    <citation type="journal article" date="2017" name="Biochemistry">
        <title>Identification of the Biosynthetic Pathway for the Antibiotic Bicyclomycin.</title>
        <authorList>
            <person name="Patteson J."/>
            <person name="Cai W."/>
            <person name="Johnson R.A."/>
            <person name="Santa Maria K."/>
            <person name="Li B."/>
        </authorList>
    </citation>
    <scope>NUCLEOTIDE SEQUENCE [LARGE SCALE GENOMIC DNA]</scope>
    <source>
        <strain evidence="11 12">ATCC 21532</strain>
    </source>
</reference>
<evidence type="ECO:0000256" key="2">
    <source>
        <dbReference type="ARBA" id="ARBA00022475"/>
    </source>
</evidence>
<feature type="transmembrane region" description="Helical" evidence="9">
    <location>
        <begin position="383"/>
        <end position="400"/>
    </location>
</feature>
<keyword evidence="4" id="KW-0808">Transferase</keyword>
<keyword evidence="6 9" id="KW-1133">Transmembrane helix</keyword>
<feature type="transmembrane region" description="Helical" evidence="9">
    <location>
        <begin position="260"/>
        <end position="290"/>
    </location>
</feature>
<dbReference type="Pfam" id="PF13231">
    <property type="entry name" value="PMT_2"/>
    <property type="match status" value="1"/>
</dbReference>
<dbReference type="OrthoDB" id="5166595at2"/>
<feature type="domain" description="Glycosyltransferase RgtA/B/C/D-like" evidence="10">
    <location>
        <begin position="155"/>
        <end position="320"/>
    </location>
</feature>
<feature type="transmembrane region" description="Helical" evidence="9">
    <location>
        <begin position="115"/>
        <end position="135"/>
    </location>
</feature>
<dbReference type="GO" id="GO:0005886">
    <property type="term" value="C:plasma membrane"/>
    <property type="evidence" value="ECO:0007669"/>
    <property type="project" value="UniProtKB-SubCell"/>
</dbReference>
<dbReference type="GO" id="GO:0016763">
    <property type="term" value="F:pentosyltransferase activity"/>
    <property type="evidence" value="ECO:0007669"/>
    <property type="project" value="TreeGrafter"/>
</dbReference>
<evidence type="ECO:0000256" key="9">
    <source>
        <dbReference type="SAM" id="Phobius"/>
    </source>
</evidence>
<dbReference type="EMBL" id="NHZO01000136">
    <property type="protein sequence ID" value="PHQ51836.1"/>
    <property type="molecule type" value="Genomic_DNA"/>
</dbReference>
<comment type="caution">
    <text evidence="11">The sequence shown here is derived from an EMBL/GenBank/DDBJ whole genome shotgun (WGS) entry which is preliminary data.</text>
</comment>
<evidence type="ECO:0000256" key="4">
    <source>
        <dbReference type="ARBA" id="ARBA00022679"/>
    </source>
</evidence>
<keyword evidence="2" id="KW-1003">Cell membrane</keyword>
<comment type="subcellular location">
    <subcellularLocation>
        <location evidence="1">Cell membrane</location>
        <topology evidence="1">Multi-pass membrane protein</topology>
    </subcellularLocation>
</comment>
<evidence type="ECO:0000256" key="1">
    <source>
        <dbReference type="ARBA" id="ARBA00004651"/>
    </source>
</evidence>
<dbReference type="InterPro" id="IPR038731">
    <property type="entry name" value="RgtA/B/C-like"/>
</dbReference>
<dbReference type="PANTHER" id="PTHR33908">
    <property type="entry name" value="MANNOSYLTRANSFERASE YKCB-RELATED"/>
    <property type="match status" value="1"/>
</dbReference>
<feature type="transmembrane region" description="Helical" evidence="9">
    <location>
        <begin position="218"/>
        <end position="240"/>
    </location>
</feature>
<evidence type="ECO:0000256" key="6">
    <source>
        <dbReference type="ARBA" id="ARBA00022989"/>
    </source>
</evidence>
<evidence type="ECO:0000256" key="7">
    <source>
        <dbReference type="ARBA" id="ARBA00023136"/>
    </source>
</evidence>
<dbReference type="InterPro" id="IPR050297">
    <property type="entry name" value="LipidA_mod_glycosyltrf_83"/>
</dbReference>
<dbReference type="GO" id="GO:0009103">
    <property type="term" value="P:lipopolysaccharide biosynthetic process"/>
    <property type="evidence" value="ECO:0007669"/>
    <property type="project" value="UniProtKB-ARBA"/>
</dbReference>
<feature type="region of interest" description="Disordered" evidence="8">
    <location>
        <begin position="20"/>
        <end position="108"/>
    </location>
</feature>
<evidence type="ECO:0000256" key="5">
    <source>
        <dbReference type="ARBA" id="ARBA00022692"/>
    </source>
</evidence>
<dbReference type="AlphaFoldDB" id="A0A2G1XKT9"/>
<sequence>MVLGHPCLWTGVGVPEQARCRRLPGPVRSPGPAREPRDGPVGPGPRSPLVYARHPVVAGRKPHPRTGRPTTPAGGCACPRALTRKRKPVTSTISVTTQRPGRLPDAPPPLARKPVLTIAAALGVVLLLTSGRYGYFGDELYFLGAGKHLDWSFADQPPLLPAMAHLMDALFPNQVMGLRLPATVAVALGTLPAALLAREFGGARRAQVLSSAAYAVSLYTLWTGHLLATSTFDLVLWMLVSWLVVRWVRLHHEGVRADRLLFLAGLATAVDLQVKYLIPVFWAVLAVSVLLTGPRALLTRPLLWAGAAVAVAVSVPALVWQARHGWPQLAMGGVISSANQQSGALLSRLAIVPYVLVLAGLLTGAVLLCYGLWCLLRVPRLRPYRFVAWTALGVLLVFVVMAGRPYYVAGLFSPLWAAAAAELERREPAKWWRWAATAPAFVVTGLLSVALALPVLPVSAVDPTDGLMSNPGSVGWPNLVSKVADAYRRLPAGQQRTTVAMGEAYWQGGALDHYARQYKLPPVYSANRGYWYFGPPPADTTTVLHVTAFPERLRAFFDEVRPAASVHNPHGIPVLNSELGVYVCERPKLPWPQLWDKMKSM</sequence>
<evidence type="ECO:0000256" key="3">
    <source>
        <dbReference type="ARBA" id="ARBA00022676"/>
    </source>
</evidence>
<protein>
    <recommendedName>
        <fullName evidence="10">Glycosyltransferase RgtA/B/C/D-like domain-containing protein</fullName>
    </recommendedName>
</protein>
<name>A0A2G1XKT9_STRCJ</name>
<keyword evidence="12" id="KW-1185">Reference proteome</keyword>
<accession>A0A2G1XKT9</accession>
<proteinExistence type="predicted"/>
<organism evidence="11 12">
    <name type="scientific">Streptomyces cinnamoneus</name>
    <name type="common">Streptoverticillium cinnamoneum</name>
    <dbReference type="NCBI Taxonomy" id="53446"/>
    <lineage>
        <taxon>Bacteria</taxon>
        <taxon>Bacillati</taxon>
        <taxon>Actinomycetota</taxon>
        <taxon>Actinomycetes</taxon>
        <taxon>Kitasatosporales</taxon>
        <taxon>Streptomycetaceae</taxon>
        <taxon>Streptomyces</taxon>
        <taxon>Streptomyces cinnamoneus group</taxon>
    </lineage>
</organism>
<feature type="transmembrane region" description="Helical" evidence="9">
    <location>
        <begin position="176"/>
        <end position="197"/>
    </location>
</feature>